<feature type="domain" description="Galectin" evidence="4">
    <location>
        <begin position="124"/>
        <end position="268"/>
    </location>
</feature>
<accession>A0AA36C4D3</accession>
<sequence>MPSCGKDEATDVKYTNGSNIAFTSSSPEWVDISSHGAATSDSQFTRPVTRSNAKPRNEAARPMGLKKRILILCCGTTGCIVVVAAVLTGLGFLIKFLIEYEPKPDEIQFWDEAPLEYTNPNLGIRKSLSIPPRIGQYLHVVVRLNYTANRFCVSLSKDCNDSNNVSCSVCALFGDDSKIIYEAYRAGQRVLYNEAPNPFPIIETNKDLPKIDLRIRFLADYIQIFAERGEVGIFEKLPEVHAATCVRPFNYSGRLDMALKPVATVAPAIWDSLIEGQQTPTLRVKRKGGMGGGRGGSAARGASRG</sequence>
<feature type="region of interest" description="Disordered" evidence="2">
    <location>
        <begin position="283"/>
        <end position="305"/>
    </location>
</feature>
<keyword evidence="6" id="KW-1185">Reference proteome</keyword>
<dbReference type="GO" id="GO:0030246">
    <property type="term" value="F:carbohydrate binding"/>
    <property type="evidence" value="ECO:0007669"/>
    <property type="project" value="UniProtKB-KW"/>
</dbReference>
<dbReference type="PROSITE" id="PS51304">
    <property type="entry name" value="GALECTIN"/>
    <property type="match status" value="1"/>
</dbReference>
<feature type="region of interest" description="Disordered" evidence="2">
    <location>
        <begin position="37"/>
        <end position="59"/>
    </location>
</feature>
<dbReference type="AlphaFoldDB" id="A0AA36C4D3"/>
<evidence type="ECO:0000256" key="2">
    <source>
        <dbReference type="SAM" id="MobiDB-lite"/>
    </source>
</evidence>
<evidence type="ECO:0000256" key="1">
    <source>
        <dbReference type="ARBA" id="ARBA00022734"/>
    </source>
</evidence>
<dbReference type="InterPro" id="IPR013320">
    <property type="entry name" value="ConA-like_dom_sf"/>
</dbReference>
<proteinExistence type="predicted"/>
<organism evidence="5 6">
    <name type="scientific">Mesorhabditis spiculigera</name>
    <dbReference type="NCBI Taxonomy" id="96644"/>
    <lineage>
        <taxon>Eukaryota</taxon>
        <taxon>Metazoa</taxon>
        <taxon>Ecdysozoa</taxon>
        <taxon>Nematoda</taxon>
        <taxon>Chromadorea</taxon>
        <taxon>Rhabditida</taxon>
        <taxon>Rhabditina</taxon>
        <taxon>Rhabditomorpha</taxon>
        <taxon>Rhabditoidea</taxon>
        <taxon>Rhabditidae</taxon>
        <taxon>Mesorhabditinae</taxon>
        <taxon>Mesorhabditis</taxon>
    </lineage>
</organism>
<dbReference type="SUPFAM" id="SSF49899">
    <property type="entry name" value="Concanavalin A-like lectins/glucanases"/>
    <property type="match status" value="1"/>
</dbReference>
<dbReference type="InterPro" id="IPR001079">
    <property type="entry name" value="Galectin_CRD"/>
</dbReference>
<comment type="caution">
    <text evidence="5">The sequence shown here is derived from an EMBL/GenBank/DDBJ whole genome shotgun (WGS) entry which is preliminary data.</text>
</comment>
<name>A0AA36C4D3_9BILA</name>
<keyword evidence="3" id="KW-0812">Transmembrane</keyword>
<evidence type="ECO:0000313" key="5">
    <source>
        <dbReference type="EMBL" id="CAJ0558151.1"/>
    </source>
</evidence>
<keyword evidence="3" id="KW-1133">Transmembrane helix</keyword>
<evidence type="ECO:0000256" key="3">
    <source>
        <dbReference type="SAM" id="Phobius"/>
    </source>
</evidence>
<protein>
    <recommendedName>
        <fullName evidence="4">Galectin domain-containing protein</fullName>
    </recommendedName>
</protein>
<feature type="transmembrane region" description="Helical" evidence="3">
    <location>
        <begin position="69"/>
        <end position="94"/>
    </location>
</feature>
<keyword evidence="3" id="KW-0472">Membrane</keyword>
<evidence type="ECO:0000313" key="6">
    <source>
        <dbReference type="Proteomes" id="UP001177023"/>
    </source>
</evidence>
<feature type="compositionally biased region" description="Gly residues" evidence="2">
    <location>
        <begin position="289"/>
        <end position="305"/>
    </location>
</feature>
<feature type="non-terminal residue" evidence="5">
    <location>
        <position position="1"/>
    </location>
</feature>
<reference evidence="5" key="1">
    <citation type="submission" date="2023-06" db="EMBL/GenBank/DDBJ databases">
        <authorList>
            <person name="Delattre M."/>
        </authorList>
    </citation>
    <scope>NUCLEOTIDE SEQUENCE</scope>
    <source>
        <strain evidence="5">AF72</strain>
    </source>
</reference>
<keyword evidence="1" id="KW-0430">Lectin</keyword>
<evidence type="ECO:0000259" key="4">
    <source>
        <dbReference type="PROSITE" id="PS51304"/>
    </source>
</evidence>
<dbReference type="Gene3D" id="2.60.120.200">
    <property type="match status" value="1"/>
</dbReference>
<gene>
    <name evidence="5" type="ORF">MSPICULIGERA_LOCUS884</name>
</gene>
<feature type="compositionally biased region" description="Polar residues" evidence="2">
    <location>
        <begin position="37"/>
        <end position="54"/>
    </location>
</feature>
<dbReference type="EMBL" id="CATQJA010000222">
    <property type="protein sequence ID" value="CAJ0558151.1"/>
    <property type="molecule type" value="Genomic_DNA"/>
</dbReference>
<dbReference type="Proteomes" id="UP001177023">
    <property type="component" value="Unassembled WGS sequence"/>
</dbReference>